<dbReference type="InterPro" id="IPR001810">
    <property type="entry name" value="F-box_dom"/>
</dbReference>
<reference evidence="4 5" key="1">
    <citation type="journal article" date="2021" name="Cell">
        <title>Tracing the genetic footprints of vertebrate landing in non-teleost ray-finned fishes.</title>
        <authorList>
            <person name="Bi X."/>
            <person name="Wang K."/>
            <person name="Yang L."/>
            <person name="Pan H."/>
            <person name="Jiang H."/>
            <person name="Wei Q."/>
            <person name="Fang M."/>
            <person name="Yu H."/>
            <person name="Zhu C."/>
            <person name="Cai Y."/>
            <person name="He Y."/>
            <person name="Gan X."/>
            <person name="Zeng H."/>
            <person name="Yu D."/>
            <person name="Zhu Y."/>
            <person name="Jiang H."/>
            <person name="Qiu Q."/>
            <person name="Yang H."/>
            <person name="Zhang Y.E."/>
            <person name="Wang W."/>
            <person name="Zhu M."/>
            <person name="He S."/>
            <person name="Zhang G."/>
        </authorList>
    </citation>
    <scope>NUCLEOTIDE SEQUENCE [LARGE SCALE GENOMIC DNA]</scope>
    <source>
        <strain evidence="4">Bchr_013</strain>
    </source>
</reference>
<accession>A0A8X7WXZ6</accession>
<feature type="compositionally biased region" description="Basic and acidic residues" evidence="2">
    <location>
        <begin position="247"/>
        <end position="261"/>
    </location>
</feature>
<feature type="domain" description="F-box" evidence="3">
    <location>
        <begin position="612"/>
        <end position="646"/>
    </location>
</feature>
<evidence type="ECO:0000313" key="5">
    <source>
        <dbReference type="Proteomes" id="UP000886611"/>
    </source>
</evidence>
<feature type="non-terminal residue" evidence="4">
    <location>
        <position position="1"/>
    </location>
</feature>
<evidence type="ECO:0000259" key="3">
    <source>
        <dbReference type="Pfam" id="PF12937"/>
    </source>
</evidence>
<dbReference type="PANTHER" id="PTHR16271:SF11">
    <property type="entry name" value="F-BOX ONLY PROTEIN 34"/>
    <property type="match status" value="1"/>
</dbReference>
<protein>
    <submittedName>
        <fullName evidence="4">FBX34 protein</fullName>
    </submittedName>
</protein>
<feature type="non-terminal residue" evidence="4">
    <location>
        <position position="747"/>
    </location>
</feature>
<gene>
    <name evidence="4" type="primary">Fbxo34</name>
    <name evidence="4" type="ORF">GTO96_0012012</name>
</gene>
<comment type="caution">
    <text evidence="4">The sequence shown here is derived from an EMBL/GenBank/DDBJ whole genome shotgun (WGS) entry which is preliminary data.</text>
</comment>
<feature type="region of interest" description="Disordered" evidence="2">
    <location>
        <begin position="241"/>
        <end position="261"/>
    </location>
</feature>
<name>A0A8X7WXZ6_POLSE</name>
<evidence type="ECO:0000313" key="4">
    <source>
        <dbReference type="EMBL" id="KAG2457875.1"/>
    </source>
</evidence>
<evidence type="ECO:0000256" key="1">
    <source>
        <dbReference type="ARBA" id="ARBA00022786"/>
    </source>
</evidence>
<dbReference type="EMBL" id="JAATIS010008546">
    <property type="protein sequence ID" value="KAG2457875.1"/>
    <property type="molecule type" value="Genomic_DNA"/>
</dbReference>
<dbReference type="CDD" id="cd22176">
    <property type="entry name" value="F-box_FBXO34"/>
    <property type="match status" value="1"/>
</dbReference>
<proteinExistence type="predicted"/>
<dbReference type="PANTHER" id="PTHR16271">
    <property type="entry name" value="F-BOX ONLY PROTEIN 34/46 FAMILY MEMBER"/>
    <property type="match status" value="1"/>
</dbReference>
<organism evidence="4 5">
    <name type="scientific">Polypterus senegalus</name>
    <name type="common">Senegal bichir</name>
    <dbReference type="NCBI Taxonomy" id="55291"/>
    <lineage>
        <taxon>Eukaryota</taxon>
        <taxon>Metazoa</taxon>
        <taxon>Chordata</taxon>
        <taxon>Craniata</taxon>
        <taxon>Vertebrata</taxon>
        <taxon>Euteleostomi</taxon>
        <taxon>Actinopterygii</taxon>
        <taxon>Polypteriformes</taxon>
        <taxon>Polypteridae</taxon>
        <taxon>Polypterus</taxon>
    </lineage>
</organism>
<feature type="region of interest" description="Disordered" evidence="2">
    <location>
        <begin position="477"/>
        <end position="498"/>
    </location>
</feature>
<keyword evidence="5" id="KW-1185">Reference proteome</keyword>
<dbReference type="Proteomes" id="UP000886611">
    <property type="component" value="Unassembled WGS sequence"/>
</dbReference>
<dbReference type="InterPro" id="IPR039594">
    <property type="entry name" value="FBXO34/46"/>
</dbReference>
<dbReference type="AlphaFoldDB" id="A0A8X7WXZ6"/>
<sequence>MWFFVTGASIEGSVYDASTIFCSRRCRFTLTNRCSPSLHNTILYEGYLEHWPSTMHLKPYPVFQKKELLLEASQDNLRGIHTSQHRVLRSDRFPSTYFTHPHCSAGCVSGSGASCRCPFAVISTNSMCKSSLGTKSSGDGTSIRGKKSKVTFVNSSAKSLLVLASENEDFVSVPQEEEADGSLDIWAVIKPGNTKEKIAIFAAHQCNSSADMSKSGSVTSCSNRTISMKIKGCWDVEGSVAKRRKRSPEENKPQENNQVKDSKISVVHRLPCRNARDPSFCLGTNGEGSLVVEGEEAMKSMSVVEMVAYLEQRARALLSDCNKHCSVRSSCIGQTKEQCGAPLQDPADGSSEESSGECVRVLEMVAKLESKCLNRRCERESGGLSRNNSLRRNVGRVLLAGSPCPAFTVHQQVSELESSKSHKESSLDCCSVSDPVKKAEVAVHCEMGGTENPNMLFRKKECSLVISRTVHENLDSRLEKGREEATQIGDPPEKEDLPLDKIVGSETHVGYREEPLPGMLFFKPTSQLVGPGQLSESLENIKSPLDNNIPLLNLVTDGSKLNILSEADPEEEKNWGTVPVREPFPLRRLVSHEFLEMRFKIQQLLEPQQYMAFLPHHIMVKIFCFLPTKTLAALKCTCHYFKFIIENYNVRPADSRWVCDPRYKDDPCKQCKKRYGRGDVSLCRWHPKPYCQALPYGPGYWMCCHGSQKDAPGCNVGLHDNRWVPAFHSFNMPIYKKVKEVEEEVSS</sequence>
<dbReference type="Pfam" id="PF12937">
    <property type="entry name" value="F-box-like"/>
    <property type="match status" value="1"/>
</dbReference>
<keyword evidence="1" id="KW-0833">Ubl conjugation pathway</keyword>
<evidence type="ECO:0000256" key="2">
    <source>
        <dbReference type="SAM" id="MobiDB-lite"/>
    </source>
</evidence>
<dbReference type="SUPFAM" id="SSF81383">
    <property type="entry name" value="F-box domain"/>
    <property type="match status" value="1"/>
</dbReference>
<dbReference type="Gene3D" id="1.20.1280.50">
    <property type="match status" value="1"/>
</dbReference>
<dbReference type="InterPro" id="IPR036047">
    <property type="entry name" value="F-box-like_dom_sf"/>
</dbReference>